<keyword evidence="1" id="KW-0812">Transmembrane</keyword>
<organism evidence="2 3">
    <name type="scientific">Candidatus Sulfuritelmatomonas gaucii</name>
    <dbReference type="NCBI Taxonomy" id="2043161"/>
    <lineage>
        <taxon>Bacteria</taxon>
        <taxon>Pseudomonadati</taxon>
        <taxon>Acidobacteriota</taxon>
        <taxon>Terriglobia</taxon>
        <taxon>Terriglobales</taxon>
        <taxon>Acidobacteriaceae</taxon>
        <taxon>Candidatus Sulfuritelmatomonas</taxon>
    </lineage>
</organism>
<dbReference type="AlphaFoldDB" id="A0A2N9M2L4"/>
<evidence type="ECO:0000256" key="1">
    <source>
        <dbReference type="SAM" id="Phobius"/>
    </source>
</evidence>
<reference evidence="3" key="1">
    <citation type="submission" date="2018-02" db="EMBL/GenBank/DDBJ databases">
        <authorList>
            <person name="Hausmann B."/>
        </authorList>
    </citation>
    <scope>NUCLEOTIDE SEQUENCE [LARGE SCALE GENOMIC DNA]</scope>
    <source>
        <strain evidence="3">Peat soil MAG SbA5</strain>
    </source>
</reference>
<evidence type="ECO:0000313" key="2">
    <source>
        <dbReference type="EMBL" id="SPE29703.1"/>
    </source>
</evidence>
<name>A0A2N9M2L4_9BACT</name>
<evidence type="ECO:0000313" key="3">
    <source>
        <dbReference type="Proteomes" id="UP000239735"/>
    </source>
</evidence>
<sequence length="78" mass="8519">MASKVLRTHAETVCLLALAAASTRFRSSELNRTGTIVPFASLFAILGRPGFLGFFGIAILLNDERSYGFGWRQGRVDV</sequence>
<dbReference type="Proteomes" id="UP000239735">
    <property type="component" value="Unassembled WGS sequence"/>
</dbReference>
<keyword evidence="1" id="KW-1133">Transmembrane helix</keyword>
<gene>
    <name evidence="2" type="ORF">SBA5_710001</name>
</gene>
<accession>A0A2N9M2L4</accession>
<proteinExistence type="predicted"/>
<feature type="transmembrane region" description="Helical" evidence="1">
    <location>
        <begin position="37"/>
        <end position="61"/>
    </location>
</feature>
<dbReference type="EMBL" id="OKRB01000132">
    <property type="protein sequence ID" value="SPE29703.1"/>
    <property type="molecule type" value="Genomic_DNA"/>
</dbReference>
<protein>
    <submittedName>
        <fullName evidence="2">Uncharacterized protein</fullName>
    </submittedName>
</protein>
<keyword evidence="1" id="KW-0472">Membrane</keyword>